<dbReference type="OrthoDB" id="92254at2"/>
<dbReference type="Gene3D" id="1.25.20.10">
    <property type="entry name" value="Bacterial muramidases"/>
    <property type="match status" value="1"/>
</dbReference>
<keyword evidence="6" id="KW-1185">Reference proteome</keyword>
<dbReference type="CDD" id="cd13401">
    <property type="entry name" value="Slt70-like"/>
    <property type="match status" value="1"/>
</dbReference>
<evidence type="ECO:0000313" key="6">
    <source>
        <dbReference type="Proteomes" id="UP000274556"/>
    </source>
</evidence>
<evidence type="ECO:0000313" key="5">
    <source>
        <dbReference type="EMBL" id="RKT46855.1"/>
    </source>
</evidence>
<comment type="caution">
    <text evidence="5">The sequence shown here is derived from an EMBL/GenBank/DDBJ whole genome shotgun (WGS) entry which is preliminary data.</text>
</comment>
<dbReference type="Proteomes" id="UP000274556">
    <property type="component" value="Unassembled WGS sequence"/>
</dbReference>
<dbReference type="SUPFAM" id="SSF48435">
    <property type="entry name" value="Bacterial muramidases"/>
    <property type="match status" value="1"/>
</dbReference>
<comment type="similarity">
    <text evidence="1">Belongs to the transglycosylase Slt family.</text>
</comment>
<dbReference type="InterPro" id="IPR008258">
    <property type="entry name" value="Transglycosylase_SLT_dom_1"/>
</dbReference>
<sequence length="652" mass="72261">MFACPSSVRAVSAVFRGRASTALCFLLCVVFGQPCAYDRPAFTAAERALAANDLETFDRLAAGLADHPLYPYLRFAVVTRDLAATPDEEIERFLSDFPQTQLATRLRLAYLARLAAAERWSDYARVYRPDSAPERRCLYLRSLLETGRGDEALARVEPLWLSAGSQPDACDPVFAAWRDAGGLTTERILQRIRLAMEAGERGVAGYLGGLLPDSEKPLYAAWRAVDADPALVLDPTSIAEGHPQRAAILAHGLAGLARRSPERAAEVLASHQEVLSADGAASDRAHAAIGQALTRAGDPRGLAVWDGLRALEGTTTEQEARLRAAVALRAWEPVAQWVARMPEGAVKRDRWIYWQGRAEAELGRDEAARATLTRAAEGRSLWAFLAADRLGLPYRLDHAWTPAEPERIRAMVASPTFARMRELSRLGRETDMRREWRELMAHLDGPDLMAAAYVADVMRWHDQAVQALARSGFWDDMELRFPVQHRALVEEQAWQRGVGPDWILAVIRQESVFARTLASHAGAIGLMQLLPGTAREVAQSLDLDPPSRWDLLVPSVNITLGSAYLTRMRDRFGHVALATAAYNAGPARVARWLPDACLEADLWILSIPFLETRRYVERVLAYRVIYGERLGLPPTRVSDWLPPVPGADFFRS</sequence>
<gene>
    <name evidence="5" type="ORF">BDD21_4396</name>
</gene>
<dbReference type="InterPro" id="IPR008939">
    <property type="entry name" value="Lytic_TGlycosylase_superhlx_U"/>
</dbReference>
<evidence type="ECO:0000256" key="1">
    <source>
        <dbReference type="ARBA" id="ARBA00007734"/>
    </source>
</evidence>
<dbReference type="Gene3D" id="1.10.530.10">
    <property type="match status" value="1"/>
</dbReference>
<feature type="domain" description="Transglycosylase SLT" evidence="3">
    <location>
        <begin position="489"/>
        <end position="593"/>
    </location>
</feature>
<feature type="domain" description="Lytic transglycosylase superhelical linker" evidence="4">
    <location>
        <begin position="413"/>
        <end position="477"/>
    </location>
</feature>
<proteinExistence type="inferred from homology"/>
<protein>
    <submittedName>
        <fullName evidence="5">Soluble lytic murein transglycosylase</fullName>
    </submittedName>
</protein>
<reference evidence="5 6" key="1">
    <citation type="submission" date="2018-10" db="EMBL/GenBank/DDBJ databases">
        <title>Genomic Encyclopedia of Archaeal and Bacterial Type Strains, Phase II (KMG-II): from individual species to whole genera.</title>
        <authorList>
            <person name="Goeker M."/>
        </authorList>
    </citation>
    <scope>NUCLEOTIDE SEQUENCE [LARGE SCALE GENOMIC DNA]</scope>
    <source>
        <strain evidence="5 6">DSM 235</strain>
    </source>
</reference>
<dbReference type="Pfam" id="PF14718">
    <property type="entry name" value="SLT_L"/>
    <property type="match status" value="1"/>
</dbReference>
<dbReference type="SUPFAM" id="SSF53955">
    <property type="entry name" value="Lysozyme-like"/>
    <property type="match status" value="1"/>
</dbReference>
<evidence type="ECO:0000259" key="3">
    <source>
        <dbReference type="Pfam" id="PF01464"/>
    </source>
</evidence>
<dbReference type="InterPro" id="IPR012289">
    <property type="entry name" value="Lytic_TGlycosylase_superhlx_L"/>
</dbReference>
<dbReference type="GO" id="GO:0042597">
    <property type="term" value="C:periplasmic space"/>
    <property type="evidence" value="ECO:0007669"/>
    <property type="project" value="InterPro"/>
</dbReference>
<dbReference type="Pfam" id="PF01464">
    <property type="entry name" value="SLT"/>
    <property type="match status" value="1"/>
</dbReference>
<dbReference type="Gene3D" id="1.10.1240.20">
    <property type="entry name" value="Lytic transglycosylase, superhelical linker domain"/>
    <property type="match status" value="1"/>
</dbReference>
<dbReference type="GO" id="GO:0004553">
    <property type="term" value="F:hydrolase activity, hydrolyzing O-glycosyl compounds"/>
    <property type="evidence" value="ECO:0007669"/>
    <property type="project" value="InterPro"/>
</dbReference>
<dbReference type="AlphaFoldDB" id="A0A495VEJ3"/>
<evidence type="ECO:0000259" key="4">
    <source>
        <dbReference type="Pfam" id="PF14718"/>
    </source>
</evidence>
<dbReference type="InterPro" id="IPR023346">
    <property type="entry name" value="Lysozyme-like_dom_sf"/>
</dbReference>
<keyword evidence="2" id="KW-0732">Signal</keyword>
<dbReference type="PANTHER" id="PTHR37423">
    <property type="entry name" value="SOLUBLE LYTIC MUREIN TRANSGLYCOSYLASE-RELATED"/>
    <property type="match status" value="1"/>
</dbReference>
<dbReference type="EMBL" id="RBXL01000001">
    <property type="protein sequence ID" value="RKT46855.1"/>
    <property type="molecule type" value="Genomic_DNA"/>
</dbReference>
<organism evidence="5 6">
    <name type="scientific">Thiocapsa rosea</name>
    <dbReference type="NCBI Taxonomy" id="69360"/>
    <lineage>
        <taxon>Bacteria</taxon>
        <taxon>Pseudomonadati</taxon>
        <taxon>Pseudomonadota</taxon>
        <taxon>Gammaproteobacteria</taxon>
        <taxon>Chromatiales</taxon>
        <taxon>Chromatiaceae</taxon>
        <taxon>Thiocapsa</taxon>
    </lineage>
</organism>
<dbReference type="PANTHER" id="PTHR37423:SF5">
    <property type="entry name" value="SOLUBLE LYTIC MUREIN TRANSGLYCOSYLASE"/>
    <property type="match status" value="1"/>
</dbReference>
<name>A0A495VEJ3_9GAMM</name>
<dbReference type="InterPro" id="IPR037061">
    <property type="entry name" value="Lytic_TGlycoase_superhlx_L_sf"/>
</dbReference>
<accession>A0A495VEJ3</accession>
<evidence type="ECO:0000256" key="2">
    <source>
        <dbReference type="ARBA" id="ARBA00022729"/>
    </source>
</evidence>